<accession>A0A645GUI7</accession>
<proteinExistence type="predicted"/>
<reference evidence="1" key="1">
    <citation type="submission" date="2019-08" db="EMBL/GenBank/DDBJ databases">
        <authorList>
            <person name="Kucharzyk K."/>
            <person name="Murdoch R.W."/>
            <person name="Higgins S."/>
            <person name="Loffler F."/>
        </authorList>
    </citation>
    <scope>NUCLEOTIDE SEQUENCE</scope>
</reference>
<dbReference type="AlphaFoldDB" id="A0A645GUI7"/>
<comment type="caution">
    <text evidence="1">The sequence shown here is derived from an EMBL/GenBank/DDBJ whole genome shotgun (WGS) entry which is preliminary data.</text>
</comment>
<dbReference type="EMBL" id="VSSQ01080448">
    <property type="protein sequence ID" value="MPN29652.1"/>
    <property type="molecule type" value="Genomic_DNA"/>
</dbReference>
<evidence type="ECO:0000313" key="1">
    <source>
        <dbReference type="EMBL" id="MPN29652.1"/>
    </source>
</evidence>
<organism evidence="1">
    <name type="scientific">bioreactor metagenome</name>
    <dbReference type="NCBI Taxonomy" id="1076179"/>
    <lineage>
        <taxon>unclassified sequences</taxon>
        <taxon>metagenomes</taxon>
        <taxon>ecological metagenomes</taxon>
    </lineage>
</organism>
<gene>
    <name evidence="1" type="ORF">SDC9_177105</name>
</gene>
<name>A0A645GUI7_9ZZZZ</name>
<protein>
    <submittedName>
        <fullName evidence="1">Uncharacterized protein</fullName>
    </submittedName>
</protein>
<sequence length="135" mass="13644">MVSLDAGEPFHGVVGLVRDIGMGVDGDDAGHGPGFGQIQGVVGVGVVGQEEAGIEHAGSFHVPDVAGVAGGAVVGVFPDQALADVLQVMFFIHGLVPPSGRPGRLSWLPACRAVSRGWGSGSGPGRRQRKGFRPG</sequence>